<evidence type="ECO:0000256" key="2">
    <source>
        <dbReference type="ARBA" id="ARBA00022771"/>
    </source>
</evidence>
<evidence type="ECO:0000313" key="7">
    <source>
        <dbReference type="Proteomes" id="UP001497382"/>
    </source>
</evidence>
<feature type="region of interest" description="Disordered" evidence="4">
    <location>
        <begin position="1"/>
        <end position="30"/>
    </location>
</feature>
<keyword evidence="2" id="KW-0863">Zinc-finger</keyword>
<dbReference type="AlphaFoldDB" id="A0AAV2ANN7"/>
<evidence type="ECO:0000256" key="3">
    <source>
        <dbReference type="ARBA" id="ARBA00022833"/>
    </source>
</evidence>
<protein>
    <recommendedName>
        <fullName evidence="5">Zinc finger C3HC4 RING-type domain-containing protein</fullName>
    </recommendedName>
</protein>
<keyword evidence="1" id="KW-0479">Metal-binding</keyword>
<dbReference type="Gene3D" id="3.30.40.10">
    <property type="entry name" value="Zinc/RING finger domain, C3HC4 (zinc finger)"/>
    <property type="match status" value="1"/>
</dbReference>
<reference evidence="6 7" key="1">
    <citation type="submission" date="2024-04" db="EMBL/GenBank/DDBJ databases">
        <authorList>
            <person name="Rising A."/>
            <person name="Reimegard J."/>
            <person name="Sonavane S."/>
            <person name="Akerstrom W."/>
            <person name="Nylinder S."/>
            <person name="Hedman E."/>
            <person name="Kallberg Y."/>
        </authorList>
    </citation>
    <scope>NUCLEOTIDE SEQUENCE [LARGE SCALE GENOMIC DNA]</scope>
</reference>
<evidence type="ECO:0000313" key="6">
    <source>
        <dbReference type="EMBL" id="CAL1285623.1"/>
    </source>
</evidence>
<gene>
    <name evidence="6" type="ORF">LARSCL_LOCUS13819</name>
</gene>
<accession>A0AAV2ANN7</accession>
<dbReference type="EMBL" id="CAXIEN010000193">
    <property type="protein sequence ID" value="CAL1285623.1"/>
    <property type="molecule type" value="Genomic_DNA"/>
</dbReference>
<dbReference type="SUPFAM" id="SSF57850">
    <property type="entry name" value="RING/U-box"/>
    <property type="match status" value="1"/>
</dbReference>
<comment type="caution">
    <text evidence="6">The sequence shown here is derived from an EMBL/GenBank/DDBJ whole genome shotgun (WGS) entry which is preliminary data.</text>
</comment>
<feature type="domain" description="Zinc finger C3HC4 RING-type" evidence="5">
    <location>
        <begin position="47"/>
        <end position="77"/>
    </location>
</feature>
<name>A0AAV2ANN7_9ARAC</name>
<feature type="non-terminal residue" evidence="6">
    <location>
        <position position="77"/>
    </location>
</feature>
<dbReference type="Proteomes" id="UP001497382">
    <property type="component" value="Unassembled WGS sequence"/>
</dbReference>
<evidence type="ECO:0000259" key="5">
    <source>
        <dbReference type="Pfam" id="PF00097"/>
    </source>
</evidence>
<proteinExistence type="predicted"/>
<keyword evidence="3" id="KW-0862">Zinc</keyword>
<dbReference type="InterPro" id="IPR018957">
    <property type="entry name" value="Znf_C3HC4_RING-type"/>
</dbReference>
<organism evidence="6 7">
    <name type="scientific">Larinioides sclopetarius</name>
    <dbReference type="NCBI Taxonomy" id="280406"/>
    <lineage>
        <taxon>Eukaryota</taxon>
        <taxon>Metazoa</taxon>
        <taxon>Ecdysozoa</taxon>
        <taxon>Arthropoda</taxon>
        <taxon>Chelicerata</taxon>
        <taxon>Arachnida</taxon>
        <taxon>Araneae</taxon>
        <taxon>Araneomorphae</taxon>
        <taxon>Entelegynae</taxon>
        <taxon>Araneoidea</taxon>
        <taxon>Araneidae</taxon>
        <taxon>Larinioides</taxon>
    </lineage>
</organism>
<sequence>MSQKRKLEEKDEALPDKSIIDAESEQADKKKRLDEETSGFSVDAVQCRICLDVAFCLTMRSLPCAHAFHENCLFQWL</sequence>
<dbReference type="Pfam" id="PF00097">
    <property type="entry name" value="zf-C3HC4"/>
    <property type="match status" value="1"/>
</dbReference>
<dbReference type="GO" id="GO:0008270">
    <property type="term" value="F:zinc ion binding"/>
    <property type="evidence" value="ECO:0007669"/>
    <property type="project" value="UniProtKB-KW"/>
</dbReference>
<dbReference type="InterPro" id="IPR013083">
    <property type="entry name" value="Znf_RING/FYVE/PHD"/>
</dbReference>
<evidence type="ECO:0000256" key="1">
    <source>
        <dbReference type="ARBA" id="ARBA00022723"/>
    </source>
</evidence>
<keyword evidence="7" id="KW-1185">Reference proteome</keyword>
<evidence type="ECO:0000256" key="4">
    <source>
        <dbReference type="SAM" id="MobiDB-lite"/>
    </source>
</evidence>